<gene>
    <name evidence="2" type="ORF">K443DRAFT_308826</name>
</gene>
<protein>
    <submittedName>
        <fullName evidence="2">Uncharacterized protein</fullName>
    </submittedName>
</protein>
<dbReference type="HOGENOM" id="CLU_2558618_0_0_1"/>
<sequence length="82" mass="9704">MRLKTLQGHLAQVDACRRTVLNYEQMIKIVDLNEREGQLFLDDNEDSNNKIARHKNKIEKRGRQIGTRPWPRPMTRMQSTLT</sequence>
<reference evidence="3" key="2">
    <citation type="submission" date="2015-01" db="EMBL/GenBank/DDBJ databases">
        <title>Evolutionary Origins and Diversification of the Mycorrhizal Mutualists.</title>
        <authorList>
            <consortium name="DOE Joint Genome Institute"/>
            <consortium name="Mycorrhizal Genomics Consortium"/>
            <person name="Kohler A."/>
            <person name="Kuo A."/>
            <person name="Nagy L.G."/>
            <person name="Floudas D."/>
            <person name="Copeland A."/>
            <person name="Barry K.W."/>
            <person name="Cichocki N."/>
            <person name="Veneault-Fourrey C."/>
            <person name="LaButti K."/>
            <person name="Lindquist E.A."/>
            <person name="Lipzen A."/>
            <person name="Lundell T."/>
            <person name="Morin E."/>
            <person name="Murat C."/>
            <person name="Riley R."/>
            <person name="Ohm R."/>
            <person name="Sun H."/>
            <person name="Tunlid A."/>
            <person name="Henrissat B."/>
            <person name="Grigoriev I.V."/>
            <person name="Hibbett D.S."/>
            <person name="Martin F."/>
        </authorList>
    </citation>
    <scope>NUCLEOTIDE SEQUENCE [LARGE SCALE GENOMIC DNA]</scope>
    <source>
        <strain evidence="3">LaAM-08-1</strain>
    </source>
</reference>
<evidence type="ECO:0000256" key="1">
    <source>
        <dbReference type="SAM" id="MobiDB-lite"/>
    </source>
</evidence>
<organism evidence="2 3">
    <name type="scientific">Laccaria amethystina LaAM-08-1</name>
    <dbReference type="NCBI Taxonomy" id="1095629"/>
    <lineage>
        <taxon>Eukaryota</taxon>
        <taxon>Fungi</taxon>
        <taxon>Dikarya</taxon>
        <taxon>Basidiomycota</taxon>
        <taxon>Agaricomycotina</taxon>
        <taxon>Agaricomycetes</taxon>
        <taxon>Agaricomycetidae</taxon>
        <taxon>Agaricales</taxon>
        <taxon>Agaricineae</taxon>
        <taxon>Hydnangiaceae</taxon>
        <taxon>Laccaria</taxon>
    </lineage>
</organism>
<dbReference type="EMBL" id="KN838555">
    <property type="protein sequence ID" value="KIK06093.1"/>
    <property type="molecule type" value="Genomic_DNA"/>
</dbReference>
<evidence type="ECO:0000313" key="3">
    <source>
        <dbReference type="Proteomes" id="UP000054477"/>
    </source>
</evidence>
<reference evidence="2 3" key="1">
    <citation type="submission" date="2014-04" db="EMBL/GenBank/DDBJ databases">
        <authorList>
            <consortium name="DOE Joint Genome Institute"/>
            <person name="Kuo A."/>
            <person name="Kohler A."/>
            <person name="Nagy L.G."/>
            <person name="Floudas D."/>
            <person name="Copeland A."/>
            <person name="Barry K.W."/>
            <person name="Cichocki N."/>
            <person name="Veneault-Fourrey C."/>
            <person name="LaButti K."/>
            <person name="Lindquist E.A."/>
            <person name="Lipzen A."/>
            <person name="Lundell T."/>
            <person name="Morin E."/>
            <person name="Murat C."/>
            <person name="Sun H."/>
            <person name="Tunlid A."/>
            <person name="Henrissat B."/>
            <person name="Grigoriev I.V."/>
            <person name="Hibbett D.S."/>
            <person name="Martin F."/>
            <person name="Nordberg H.P."/>
            <person name="Cantor M.N."/>
            <person name="Hua S.X."/>
        </authorList>
    </citation>
    <scope>NUCLEOTIDE SEQUENCE [LARGE SCALE GENOMIC DNA]</scope>
    <source>
        <strain evidence="2 3">LaAM-08-1</strain>
    </source>
</reference>
<dbReference type="AlphaFoldDB" id="A0A0C9YD39"/>
<accession>A0A0C9YD39</accession>
<evidence type="ECO:0000313" key="2">
    <source>
        <dbReference type="EMBL" id="KIK06093.1"/>
    </source>
</evidence>
<proteinExistence type="predicted"/>
<keyword evidence="3" id="KW-1185">Reference proteome</keyword>
<name>A0A0C9YD39_9AGAR</name>
<feature type="region of interest" description="Disordered" evidence="1">
    <location>
        <begin position="59"/>
        <end position="82"/>
    </location>
</feature>
<dbReference type="Proteomes" id="UP000054477">
    <property type="component" value="Unassembled WGS sequence"/>
</dbReference>